<organism evidence="1">
    <name type="scientific">viral metagenome</name>
    <dbReference type="NCBI Taxonomy" id="1070528"/>
    <lineage>
        <taxon>unclassified sequences</taxon>
        <taxon>metagenomes</taxon>
        <taxon>organismal metagenomes</taxon>
    </lineage>
</organism>
<proteinExistence type="predicted"/>
<dbReference type="EMBL" id="MN738838">
    <property type="protein sequence ID" value="QHT38965.1"/>
    <property type="molecule type" value="Genomic_DNA"/>
</dbReference>
<dbReference type="AlphaFoldDB" id="A0A6C0FK48"/>
<dbReference type="PANTHER" id="PTHR37466:SF1">
    <property type="entry name" value="SLR1628 PROTEIN"/>
    <property type="match status" value="1"/>
</dbReference>
<evidence type="ECO:0008006" key="2">
    <source>
        <dbReference type="Google" id="ProtNLM"/>
    </source>
</evidence>
<evidence type="ECO:0000313" key="1">
    <source>
        <dbReference type="EMBL" id="QHT38965.1"/>
    </source>
</evidence>
<protein>
    <recommendedName>
        <fullName evidence="2">DUF2237 domain-containing protein</fullName>
    </recommendedName>
</protein>
<accession>A0A6C0FK48</accession>
<name>A0A6C0FK48_9ZZZZ</name>
<sequence>MNYIVILLIFIFFILFFSDNIENIDQNNIYGNVLETCSTDPMTGWRRDGKCNTDENDQGTHTVCAQVTDEFLEYTNSQGNDLTTPRDGFPGLKEGDKWCLCAIRWKQAQEADVAPLLDLNATNSKTLEYVDREILEEYNIEN</sequence>
<dbReference type="Gene3D" id="3.30.56.110">
    <property type="entry name" value="Protein of unknown function DUF2237"/>
    <property type="match status" value="1"/>
</dbReference>
<dbReference type="Pfam" id="PF09996">
    <property type="entry name" value="DUF2237"/>
    <property type="match status" value="1"/>
</dbReference>
<dbReference type="PANTHER" id="PTHR37466">
    <property type="entry name" value="SLR1628 PROTEIN"/>
    <property type="match status" value="1"/>
</dbReference>
<dbReference type="InterPro" id="IPR018714">
    <property type="entry name" value="DUF2237"/>
</dbReference>
<reference evidence="1" key="1">
    <citation type="journal article" date="2020" name="Nature">
        <title>Giant virus diversity and host interactions through global metagenomics.</title>
        <authorList>
            <person name="Schulz F."/>
            <person name="Roux S."/>
            <person name="Paez-Espino D."/>
            <person name="Jungbluth S."/>
            <person name="Walsh D.A."/>
            <person name="Denef V.J."/>
            <person name="McMahon K.D."/>
            <person name="Konstantinidis K.T."/>
            <person name="Eloe-Fadrosh E.A."/>
            <person name="Kyrpides N.C."/>
            <person name="Woyke T."/>
        </authorList>
    </citation>
    <scope>NUCLEOTIDE SEQUENCE</scope>
    <source>
        <strain evidence="1">GVMAG-S-ERX556126-94</strain>
    </source>
</reference>